<feature type="region of interest" description="Disordered" evidence="1">
    <location>
        <begin position="1"/>
        <end position="45"/>
    </location>
</feature>
<dbReference type="Proteomes" id="UP000187608">
    <property type="component" value="Unassembled WGS sequence"/>
</dbReference>
<feature type="compositionally biased region" description="Acidic residues" evidence="1">
    <location>
        <begin position="28"/>
        <end position="43"/>
    </location>
</feature>
<feature type="compositionally biased region" description="Basic and acidic residues" evidence="1">
    <location>
        <begin position="8"/>
        <end position="20"/>
    </location>
</feature>
<reference evidence="3" key="1">
    <citation type="submission" date="2017-01" db="EMBL/GenBank/DDBJ databases">
        <authorList>
            <person name="Varghese N."/>
            <person name="Submissions S."/>
        </authorList>
    </citation>
    <scope>NUCLEOTIDE SEQUENCE [LARGE SCALE GENOMIC DNA]</scope>
    <source>
        <strain evidence="3">DSM 23127</strain>
    </source>
</reference>
<proteinExistence type="predicted"/>
<dbReference type="RefSeq" id="WP_076557638.1">
    <property type="nucleotide sequence ID" value="NZ_FTOC01000003.1"/>
</dbReference>
<name>A0A1N7J111_9BACI</name>
<dbReference type="NCBIfam" id="TIGR04398">
    <property type="entry name" value="SLAP_DUP"/>
    <property type="match status" value="2"/>
</dbReference>
<evidence type="ECO:0000313" key="2">
    <source>
        <dbReference type="EMBL" id="SIS42901.1"/>
    </source>
</evidence>
<evidence type="ECO:0000256" key="1">
    <source>
        <dbReference type="SAM" id="MobiDB-lite"/>
    </source>
</evidence>
<dbReference type="AlphaFoldDB" id="A0A1N7J111"/>
<dbReference type="EMBL" id="FTOC01000003">
    <property type="protein sequence ID" value="SIS42901.1"/>
    <property type="molecule type" value="Genomic_DNA"/>
</dbReference>
<sequence length="304" mass="34646">MLNFFRKNKQEDGEENKKGNESAVDASELFEEVDEDASGEEVETPLSLHPDWKLDEEETYVYRFINNENPPLKPNQISLAGYELKKISKDVAVGAFVRHSLPKPISFQSTTIVLMKEDGQKLARKEFDLSEAGELPPTSSRPHPFIFKKKDLLVPVEEIPQDGWRLAFELKKKKTEHSLDLDESWEKSMAEEDISKLEKFVGRLKSPKTGEVNFMSVKAHQTDNEDLHITMLIRNGSEKNIELQQVPLQVEDASGEIVAQGGFNLENFEVKANTSKPWTFIFPSSMLKKSEVDLSTFKAYPIQK</sequence>
<organism evidence="2 3">
    <name type="scientific">Salimicrobium flavidum</name>
    <dbReference type="NCBI Taxonomy" id="570947"/>
    <lineage>
        <taxon>Bacteria</taxon>
        <taxon>Bacillati</taxon>
        <taxon>Bacillota</taxon>
        <taxon>Bacilli</taxon>
        <taxon>Bacillales</taxon>
        <taxon>Bacillaceae</taxon>
        <taxon>Salimicrobium</taxon>
    </lineage>
</organism>
<protein>
    <submittedName>
        <fullName evidence="2">Accessory Sec system S-layer assembly protein</fullName>
    </submittedName>
</protein>
<dbReference type="InterPro" id="IPR030911">
    <property type="entry name" value="Sec_acc_SLAP"/>
</dbReference>
<gene>
    <name evidence="2" type="ORF">SAMN05421687_103127</name>
</gene>
<dbReference type="STRING" id="570947.SAMN05421687_103127"/>
<accession>A0A1N7J111</accession>
<dbReference type="OrthoDB" id="1907642at2"/>
<evidence type="ECO:0000313" key="3">
    <source>
        <dbReference type="Proteomes" id="UP000187608"/>
    </source>
</evidence>
<keyword evidence="3" id="KW-1185">Reference proteome</keyword>
<dbReference type="InterPro" id="IPR030910">
    <property type="entry name" value="SLAP_dom"/>
</dbReference>
<dbReference type="NCBIfam" id="TIGR04399">
    <property type="entry name" value="acc_Sec_SLAP"/>
    <property type="match status" value="1"/>
</dbReference>